<dbReference type="Pfam" id="PF19304">
    <property type="entry name" value="PGDH_inter"/>
    <property type="match status" value="1"/>
</dbReference>
<proteinExistence type="predicted"/>
<gene>
    <name evidence="2" type="ORF">SAMN06295960_3839</name>
</gene>
<reference evidence="2 3" key="1">
    <citation type="submission" date="2017-04" db="EMBL/GenBank/DDBJ databases">
        <authorList>
            <person name="Afonso C.L."/>
            <person name="Miller P.J."/>
            <person name="Scott M.A."/>
            <person name="Spackman E."/>
            <person name="Goraichik I."/>
            <person name="Dimitrov K.M."/>
            <person name="Suarez D.L."/>
            <person name="Swayne D.E."/>
        </authorList>
    </citation>
    <scope>NUCLEOTIDE SEQUENCE [LARGE SCALE GENOMIC DNA]</scope>
    <source>
        <strain evidence="2 3">11</strain>
    </source>
</reference>
<dbReference type="PROSITE" id="PS51671">
    <property type="entry name" value="ACT"/>
    <property type="match status" value="1"/>
</dbReference>
<dbReference type="FunFam" id="3.30.70.260:FF:000008">
    <property type="entry name" value="D-3-phosphoglycerate dehydrogenase, chloroplastic"/>
    <property type="match status" value="1"/>
</dbReference>
<protein>
    <submittedName>
        <fullName evidence="2">ACT domain-containing protein</fullName>
    </submittedName>
</protein>
<dbReference type="Proteomes" id="UP000193834">
    <property type="component" value="Unassembled WGS sequence"/>
</dbReference>
<keyword evidence="3" id="KW-1185">Reference proteome</keyword>
<feature type="domain" description="ACT" evidence="1">
    <location>
        <begin position="103"/>
        <end position="175"/>
    </location>
</feature>
<dbReference type="InterPro" id="IPR045626">
    <property type="entry name" value="PGDH_ASB_dom"/>
</dbReference>
<dbReference type="CDD" id="cd04902">
    <property type="entry name" value="ACT_3PGDH-xct"/>
    <property type="match status" value="1"/>
</dbReference>
<dbReference type="InterPro" id="IPR045865">
    <property type="entry name" value="ACT-like_dom_sf"/>
</dbReference>
<name>A0A1X7LPM5_9BACL</name>
<dbReference type="Gene3D" id="3.30.1330.90">
    <property type="entry name" value="D-3-phosphoglycerate dehydrogenase, domain 3"/>
    <property type="match status" value="1"/>
</dbReference>
<dbReference type="EMBL" id="FXAZ01000006">
    <property type="protein sequence ID" value="SMG55202.1"/>
    <property type="molecule type" value="Genomic_DNA"/>
</dbReference>
<dbReference type="SUPFAM" id="SSF55021">
    <property type="entry name" value="ACT-like"/>
    <property type="match status" value="1"/>
</dbReference>
<evidence type="ECO:0000313" key="3">
    <source>
        <dbReference type="Proteomes" id="UP000193834"/>
    </source>
</evidence>
<sequence length="186" mass="20364">MFRRIYRSGHIVITSVCTQGVLSHHLGSEQVNVVNAIHLAKLRDIHLTVRKSLFTESAFNEITLRLKTTIEERWVTGTSLPSAGGRLVRIGPYPIDLLPEGHVLLISQQDKPGIIGRVGTLLGDSGINIATMQVGQNEVDGSAVMILKIDKKASRNVMESLLAIPEIKRVREISFDECGVTGGEET</sequence>
<dbReference type="SUPFAM" id="SSF143548">
    <property type="entry name" value="Serine metabolism enzymes domain"/>
    <property type="match status" value="1"/>
</dbReference>
<dbReference type="InterPro" id="IPR002912">
    <property type="entry name" value="ACT_dom"/>
</dbReference>
<evidence type="ECO:0000259" key="1">
    <source>
        <dbReference type="PROSITE" id="PS51671"/>
    </source>
</evidence>
<organism evidence="2 3">
    <name type="scientific">Paenibacillus aquistagni</name>
    <dbReference type="NCBI Taxonomy" id="1852522"/>
    <lineage>
        <taxon>Bacteria</taxon>
        <taxon>Bacillati</taxon>
        <taxon>Bacillota</taxon>
        <taxon>Bacilli</taxon>
        <taxon>Bacillales</taxon>
        <taxon>Paenibacillaceae</taxon>
        <taxon>Paenibacillus</taxon>
    </lineage>
</organism>
<dbReference type="Gene3D" id="3.30.70.260">
    <property type="match status" value="1"/>
</dbReference>
<dbReference type="AlphaFoldDB" id="A0A1X7LPM5"/>
<accession>A0A1X7LPM5</accession>
<dbReference type="STRING" id="1852522.SAMN06295960_3839"/>
<dbReference type="Pfam" id="PF01842">
    <property type="entry name" value="ACT"/>
    <property type="match status" value="1"/>
</dbReference>
<evidence type="ECO:0000313" key="2">
    <source>
        <dbReference type="EMBL" id="SMG55202.1"/>
    </source>
</evidence>
<dbReference type="InterPro" id="IPR029009">
    <property type="entry name" value="ASB_dom_sf"/>
</dbReference>